<accession>A0A5B7IF56</accession>
<protein>
    <submittedName>
        <fullName evidence="1">Uncharacterized protein</fullName>
    </submittedName>
</protein>
<reference evidence="1 2" key="1">
    <citation type="submission" date="2019-05" db="EMBL/GenBank/DDBJ databases">
        <title>Another draft genome of Portunus trituberculatus and its Hox gene families provides insights of decapod evolution.</title>
        <authorList>
            <person name="Jeong J.-H."/>
            <person name="Song I."/>
            <person name="Kim S."/>
            <person name="Choi T."/>
            <person name="Kim D."/>
            <person name="Ryu S."/>
            <person name="Kim W."/>
        </authorList>
    </citation>
    <scope>NUCLEOTIDE SEQUENCE [LARGE SCALE GENOMIC DNA]</scope>
    <source>
        <tissue evidence="1">Muscle</tissue>
    </source>
</reference>
<gene>
    <name evidence="1" type="ORF">E2C01_075179</name>
</gene>
<organism evidence="1 2">
    <name type="scientific">Portunus trituberculatus</name>
    <name type="common">Swimming crab</name>
    <name type="synonym">Neptunus trituberculatus</name>
    <dbReference type="NCBI Taxonomy" id="210409"/>
    <lineage>
        <taxon>Eukaryota</taxon>
        <taxon>Metazoa</taxon>
        <taxon>Ecdysozoa</taxon>
        <taxon>Arthropoda</taxon>
        <taxon>Crustacea</taxon>
        <taxon>Multicrustacea</taxon>
        <taxon>Malacostraca</taxon>
        <taxon>Eumalacostraca</taxon>
        <taxon>Eucarida</taxon>
        <taxon>Decapoda</taxon>
        <taxon>Pleocyemata</taxon>
        <taxon>Brachyura</taxon>
        <taxon>Eubrachyura</taxon>
        <taxon>Portunoidea</taxon>
        <taxon>Portunidae</taxon>
        <taxon>Portuninae</taxon>
        <taxon>Portunus</taxon>
    </lineage>
</organism>
<comment type="caution">
    <text evidence="1">The sequence shown here is derived from an EMBL/GenBank/DDBJ whole genome shotgun (WGS) entry which is preliminary data.</text>
</comment>
<dbReference type="AlphaFoldDB" id="A0A5B7IF56"/>
<name>A0A5B7IF56_PORTR</name>
<evidence type="ECO:0000313" key="1">
    <source>
        <dbReference type="EMBL" id="MPC80596.1"/>
    </source>
</evidence>
<proteinExistence type="predicted"/>
<dbReference type="Proteomes" id="UP000324222">
    <property type="component" value="Unassembled WGS sequence"/>
</dbReference>
<keyword evidence="2" id="KW-1185">Reference proteome</keyword>
<evidence type="ECO:0000313" key="2">
    <source>
        <dbReference type="Proteomes" id="UP000324222"/>
    </source>
</evidence>
<dbReference type="EMBL" id="VSRR010054477">
    <property type="protein sequence ID" value="MPC80596.1"/>
    <property type="molecule type" value="Genomic_DNA"/>
</dbReference>
<sequence length="76" mass="8662">MGDWPAKGERLKAGSGLVRLDVAMLRVLYTRDRRREHYSSGRRWRGVVGEGGEGSVRVEDECLLDQEAKQVAARRY</sequence>